<keyword evidence="1" id="KW-1133">Transmembrane helix</keyword>
<dbReference type="RefSeq" id="WP_161837270.1">
    <property type="nucleotide sequence ID" value="NZ_CP048000.1"/>
</dbReference>
<reference evidence="3 4" key="1">
    <citation type="submission" date="2020-01" db="EMBL/GenBank/DDBJ databases">
        <title>Genome analysis of Anaerocolumna sp. CBA3638.</title>
        <authorList>
            <person name="Kim J."/>
            <person name="Roh S.W."/>
        </authorList>
    </citation>
    <scope>NUCLEOTIDE SEQUENCE [LARGE SCALE GENOMIC DNA]</scope>
    <source>
        <strain evidence="3 4">CBA3638</strain>
    </source>
</reference>
<evidence type="ECO:0000313" key="3">
    <source>
        <dbReference type="EMBL" id="QHQ60434.1"/>
    </source>
</evidence>
<name>A0A6P1TH07_9FIRM</name>
<organism evidence="3 4">
    <name type="scientific">Anaerocolumna sedimenticola</name>
    <dbReference type="NCBI Taxonomy" id="2696063"/>
    <lineage>
        <taxon>Bacteria</taxon>
        <taxon>Bacillati</taxon>
        <taxon>Bacillota</taxon>
        <taxon>Clostridia</taxon>
        <taxon>Lachnospirales</taxon>
        <taxon>Lachnospiraceae</taxon>
        <taxon>Anaerocolumna</taxon>
    </lineage>
</organism>
<keyword evidence="1" id="KW-0812">Transmembrane</keyword>
<feature type="domain" description="DUF4179" evidence="2">
    <location>
        <begin position="37"/>
        <end position="116"/>
    </location>
</feature>
<keyword evidence="4" id="KW-1185">Reference proteome</keyword>
<dbReference type="InterPro" id="IPR025436">
    <property type="entry name" value="DUF4179"/>
</dbReference>
<evidence type="ECO:0000313" key="4">
    <source>
        <dbReference type="Proteomes" id="UP000464314"/>
    </source>
</evidence>
<dbReference type="Pfam" id="PF13786">
    <property type="entry name" value="DUF4179"/>
    <property type="match status" value="1"/>
</dbReference>
<dbReference type="EMBL" id="CP048000">
    <property type="protein sequence ID" value="QHQ60434.1"/>
    <property type="molecule type" value="Genomic_DNA"/>
</dbReference>
<dbReference type="Proteomes" id="UP000464314">
    <property type="component" value="Chromosome"/>
</dbReference>
<proteinExistence type="predicted"/>
<accession>A0A6P1TH07</accession>
<protein>
    <submittedName>
        <fullName evidence="3">DUF4179 domain-containing protein</fullName>
    </submittedName>
</protein>
<evidence type="ECO:0000256" key="1">
    <source>
        <dbReference type="SAM" id="Phobius"/>
    </source>
</evidence>
<keyword evidence="1" id="KW-0472">Membrane</keyword>
<gene>
    <name evidence="3" type="ORF">Ana3638_06335</name>
</gene>
<dbReference type="KEGG" id="anr:Ana3638_06335"/>
<sequence length="323" mass="36390">MNDIKKALDSGMKSIHFDENLVLNNINRNYRMKSILKETAAVVAVIALVTVCTITETAQSAFAYVYRSIADIMEKNDKVEEYIKVIGKSVTDNGITVTLSDAIVSEEKLIFSIDISDGEKLEDKTAYWGDNIKIYMDGKEMPVIGMDGTGQVLDEYTFNNIFEYYIGLIAPEEEHKFEIAITKIGEKNKETSGNWTFDFMANGKAMSGDTKVVMLDDMLNYNNDSIFFEKFVSNSYEKLLYVSFSDGTGYEDRGSEFDLIGYDDLGNEVRLYAQPDYYNKQGTIFICVGGTDISDEASTLTLQVGDWPYEYNPSKESVTINIK</sequence>
<dbReference type="Gene3D" id="2.60.40.1630">
    <property type="entry name" value="bacillus anthracis domain"/>
    <property type="match status" value="1"/>
</dbReference>
<dbReference type="AlphaFoldDB" id="A0A6P1TH07"/>
<feature type="transmembrane region" description="Helical" evidence="1">
    <location>
        <begin position="40"/>
        <end position="66"/>
    </location>
</feature>
<evidence type="ECO:0000259" key="2">
    <source>
        <dbReference type="Pfam" id="PF13786"/>
    </source>
</evidence>